<evidence type="ECO:0000256" key="2">
    <source>
        <dbReference type="ARBA" id="ARBA00023002"/>
    </source>
</evidence>
<organism evidence="4 5">
    <name type="scientific">Delitschia confertaspora ATCC 74209</name>
    <dbReference type="NCBI Taxonomy" id="1513339"/>
    <lineage>
        <taxon>Eukaryota</taxon>
        <taxon>Fungi</taxon>
        <taxon>Dikarya</taxon>
        <taxon>Ascomycota</taxon>
        <taxon>Pezizomycotina</taxon>
        <taxon>Dothideomycetes</taxon>
        <taxon>Pleosporomycetidae</taxon>
        <taxon>Pleosporales</taxon>
        <taxon>Delitschiaceae</taxon>
        <taxon>Delitschia</taxon>
    </lineage>
</organism>
<dbReference type="PRINTS" id="PR00080">
    <property type="entry name" value="SDRFAMILY"/>
</dbReference>
<proteinExistence type="inferred from homology"/>
<keyword evidence="2" id="KW-0560">Oxidoreductase</keyword>
<name>A0A9P4MZ57_9PLEO</name>
<evidence type="ECO:0000313" key="4">
    <source>
        <dbReference type="EMBL" id="KAF2204953.1"/>
    </source>
</evidence>
<protein>
    <submittedName>
        <fullName evidence="4">2-(R)-hydroxypropyl-CoM dehydrogenase</fullName>
    </submittedName>
</protein>
<evidence type="ECO:0000256" key="1">
    <source>
        <dbReference type="ARBA" id="ARBA00006484"/>
    </source>
</evidence>
<dbReference type="PANTHER" id="PTHR42760">
    <property type="entry name" value="SHORT-CHAIN DEHYDROGENASES/REDUCTASES FAMILY MEMBER"/>
    <property type="match status" value="1"/>
</dbReference>
<dbReference type="EMBL" id="ML993865">
    <property type="protein sequence ID" value="KAF2204953.1"/>
    <property type="molecule type" value="Genomic_DNA"/>
</dbReference>
<dbReference type="SUPFAM" id="SSF51735">
    <property type="entry name" value="NAD(P)-binding Rossmann-fold domains"/>
    <property type="match status" value="1"/>
</dbReference>
<dbReference type="AlphaFoldDB" id="A0A9P4MZ57"/>
<reference evidence="4" key="1">
    <citation type="journal article" date="2020" name="Stud. Mycol.">
        <title>101 Dothideomycetes genomes: a test case for predicting lifestyles and emergence of pathogens.</title>
        <authorList>
            <person name="Haridas S."/>
            <person name="Albert R."/>
            <person name="Binder M."/>
            <person name="Bloem J."/>
            <person name="Labutti K."/>
            <person name="Salamov A."/>
            <person name="Andreopoulos B."/>
            <person name="Baker S."/>
            <person name="Barry K."/>
            <person name="Bills G."/>
            <person name="Bluhm B."/>
            <person name="Cannon C."/>
            <person name="Castanera R."/>
            <person name="Culley D."/>
            <person name="Daum C."/>
            <person name="Ezra D."/>
            <person name="Gonzalez J."/>
            <person name="Henrissat B."/>
            <person name="Kuo A."/>
            <person name="Liang C."/>
            <person name="Lipzen A."/>
            <person name="Lutzoni F."/>
            <person name="Magnuson J."/>
            <person name="Mondo S."/>
            <person name="Nolan M."/>
            <person name="Ohm R."/>
            <person name="Pangilinan J."/>
            <person name="Park H.-J."/>
            <person name="Ramirez L."/>
            <person name="Alfaro M."/>
            <person name="Sun H."/>
            <person name="Tritt A."/>
            <person name="Yoshinaga Y."/>
            <person name="Zwiers L.-H."/>
            <person name="Turgeon B."/>
            <person name="Goodwin S."/>
            <person name="Spatafora J."/>
            <person name="Crous P."/>
            <person name="Grigoriev I."/>
        </authorList>
    </citation>
    <scope>NUCLEOTIDE SEQUENCE</scope>
    <source>
        <strain evidence="4">ATCC 74209</strain>
    </source>
</reference>
<dbReference type="OrthoDB" id="1933717at2759"/>
<accession>A0A9P4MZ57</accession>
<dbReference type="Pfam" id="PF00106">
    <property type="entry name" value="adh_short"/>
    <property type="match status" value="1"/>
</dbReference>
<dbReference type="InterPro" id="IPR036291">
    <property type="entry name" value="NAD(P)-bd_dom_sf"/>
</dbReference>
<evidence type="ECO:0000313" key="5">
    <source>
        <dbReference type="Proteomes" id="UP000799536"/>
    </source>
</evidence>
<dbReference type="PRINTS" id="PR00081">
    <property type="entry name" value="GDHRDH"/>
</dbReference>
<sequence length="311" mass="34003">MPPSRDQPNILRGPGDYDVTTRIHNDSYPEINPRQFNLSGKAVFITGGSRGLGRSMVLSFVKAGVSKIAVGARSNLDGLEKEIKANCANPPEFLPIKLDVTDEASVAAAAAEVEKNFGKLNVLINNAGVLGKYGLIADSDPDVWWQTLNVNVRGPYLVTRAFLPLLLKAGTDEEKYIVNVCSVGAHLTNPRLSAYQVAKNGLLKFTTLTNAEYSPQGVTAFAIHPGNIPTDIMGGPSAIPPHHKHVFVETPELSGDSVVYLVSKRREWLGGRYINCTWDLPELMSKEVEIVREDKLKNKFDYELGVEAECN</sequence>
<dbReference type="PANTHER" id="PTHR42760:SF37">
    <property type="entry name" value="CLAVALDEHYDE DEHYDROGENASE"/>
    <property type="match status" value="1"/>
</dbReference>
<dbReference type="CDD" id="cd05233">
    <property type="entry name" value="SDR_c"/>
    <property type="match status" value="1"/>
</dbReference>
<dbReference type="Proteomes" id="UP000799536">
    <property type="component" value="Unassembled WGS sequence"/>
</dbReference>
<keyword evidence="5" id="KW-1185">Reference proteome</keyword>
<evidence type="ECO:0000256" key="3">
    <source>
        <dbReference type="RuleBase" id="RU000363"/>
    </source>
</evidence>
<comment type="caution">
    <text evidence="4">The sequence shown here is derived from an EMBL/GenBank/DDBJ whole genome shotgun (WGS) entry which is preliminary data.</text>
</comment>
<gene>
    <name evidence="4" type="ORF">GQ43DRAFT_363457</name>
</gene>
<comment type="similarity">
    <text evidence="1 3">Belongs to the short-chain dehydrogenases/reductases (SDR) family.</text>
</comment>
<dbReference type="Gene3D" id="3.40.50.720">
    <property type="entry name" value="NAD(P)-binding Rossmann-like Domain"/>
    <property type="match status" value="1"/>
</dbReference>
<dbReference type="GO" id="GO:0016616">
    <property type="term" value="F:oxidoreductase activity, acting on the CH-OH group of donors, NAD or NADP as acceptor"/>
    <property type="evidence" value="ECO:0007669"/>
    <property type="project" value="TreeGrafter"/>
</dbReference>
<dbReference type="InterPro" id="IPR002347">
    <property type="entry name" value="SDR_fam"/>
</dbReference>